<protein>
    <recommendedName>
        <fullName evidence="5">MARVEL domain-containing protein</fullName>
    </recommendedName>
</protein>
<keyword evidence="2" id="KW-0812">Transmembrane</keyword>
<feature type="compositionally biased region" description="Basic residues" evidence="1">
    <location>
        <begin position="196"/>
        <end position="210"/>
    </location>
</feature>
<dbReference type="OrthoDB" id="4918558at2759"/>
<keyword evidence="2" id="KW-1133">Transmembrane helix</keyword>
<name>A0A2C5YPT6_9HYPO</name>
<dbReference type="STRING" id="2004952.A0A2C5YPT6"/>
<accession>A0A2C5YPT6</accession>
<evidence type="ECO:0000256" key="2">
    <source>
        <dbReference type="SAM" id="Phobius"/>
    </source>
</evidence>
<feature type="transmembrane region" description="Helical" evidence="2">
    <location>
        <begin position="12"/>
        <end position="37"/>
    </location>
</feature>
<dbReference type="AlphaFoldDB" id="A0A2C5YPT6"/>
<feature type="transmembrane region" description="Helical" evidence="2">
    <location>
        <begin position="43"/>
        <end position="62"/>
    </location>
</feature>
<evidence type="ECO:0000313" key="4">
    <source>
        <dbReference type="Proteomes" id="UP000226431"/>
    </source>
</evidence>
<organism evidence="3 4">
    <name type="scientific">Ophiocordyceps camponoti-rufipedis</name>
    <dbReference type="NCBI Taxonomy" id="2004952"/>
    <lineage>
        <taxon>Eukaryota</taxon>
        <taxon>Fungi</taxon>
        <taxon>Dikarya</taxon>
        <taxon>Ascomycota</taxon>
        <taxon>Pezizomycotina</taxon>
        <taxon>Sordariomycetes</taxon>
        <taxon>Hypocreomycetidae</taxon>
        <taxon>Hypocreales</taxon>
        <taxon>Ophiocordycipitaceae</taxon>
        <taxon>Ophiocordyceps</taxon>
    </lineage>
</organism>
<dbReference type="EMBL" id="NJES01000500">
    <property type="protein sequence ID" value="PHH71535.1"/>
    <property type="molecule type" value="Genomic_DNA"/>
</dbReference>
<proteinExistence type="predicted"/>
<evidence type="ECO:0000256" key="1">
    <source>
        <dbReference type="SAM" id="MobiDB-lite"/>
    </source>
</evidence>
<feature type="compositionally biased region" description="Basic residues" evidence="1">
    <location>
        <begin position="172"/>
        <end position="185"/>
    </location>
</feature>
<dbReference type="Proteomes" id="UP000226431">
    <property type="component" value="Unassembled WGS sequence"/>
</dbReference>
<keyword evidence="2" id="KW-0472">Membrane</keyword>
<reference evidence="3 4" key="1">
    <citation type="submission" date="2017-06" db="EMBL/GenBank/DDBJ databases">
        <title>Ant-infecting Ophiocordyceps genomes reveal a high diversity of potential behavioral manipulation genes and a possible major role for enterotoxins.</title>
        <authorList>
            <person name="De Bekker C."/>
            <person name="Evans H.C."/>
            <person name="Brachmann A."/>
            <person name="Hughes D.P."/>
        </authorList>
    </citation>
    <scope>NUCLEOTIDE SEQUENCE [LARGE SCALE GENOMIC DNA]</scope>
    <source>
        <strain evidence="3 4">Map16</strain>
    </source>
</reference>
<keyword evidence="4" id="KW-1185">Reference proteome</keyword>
<feature type="transmembrane region" description="Helical" evidence="2">
    <location>
        <begin position="136"/>
        <end position="155"/>
    </location>
</feature>
<gene>
    <name evidence="3" type="ORF">CDD80_5211</name>
</gene>
<evidence type="ECO:0008006" key="5">
    <source>
        <dbReference type="Google" id="ProtNLM"/>
    </source>
</evidence>
<feature type="transmembrane region" description="Helical" evidence="2">
    <location>
        <begin position="74"/>
        <end position="95"/>
    </location>
</feature>
<comment type="caution">
    <text evidence="3">The sequence shown here is derived from an EMBL/GenBank/DDBJ whole genome shotgun (WGS) entry which is preliminary data.</text>
</comment>
<sequence>MMFALVFVCTRIAQIITLIPVMGMLSWFINIFVTANALTPDPLLILFITSVLALAWAVFTLFSYHRSSANARFVALVDLAIFATLIAAVVLLRGIQYADCVAVPAPGREWSGLVGVPGGLFAGVPSEKGCGMVKACWAFAIMNVVFFFVTALAAFSHGDHLSALGYEERPREHRRHHHHHHHHHEGARSRSGSRYSGHRSPHSYTRRVYV</sequence>
<evidence type="ECO:0000313" key="3">
    <source>
        <dbReference type="EMBL" id="PHH71535.1"/>
    </source>
</evidence>
<feature type="region of interest" description="Disordered" evidence="1">
    <location>
        <begin position="170"/>
        <end position="210"/>
    </location>
</feature>